<reference evidence="1 2" key="1">
    <citation type="submission" date="2018-11" db="EMBL/GenBank/DDBJ databases">
        <title>Rhizobium chutanense sp. nov., isolated from root nodules of Phaseolus vulgaris in China.</title>
        <authorList>
            <person name="Huo Y."/>
        </authorList>
    </citation>
    <scope>NUCLEOTIDE SEQUENCE [LARGE SCALE GENOMIC DNA]</scope>
    <source>
        <strain evidence="1 2">C16</strain>
    </source>
</reference>
<dbReference type="OrthoDB" id="8239609at2"/>
<evidence type="ECO:0000313" key="1">
    <source>
        <dbReference type="EMBL" id="RUM06785.1"/>
    </source>
</evidence>
<evidence type="ECO:0000313" key="2">
    <source>
        <dbReference type="Proteomes" id="UP000278081"/>
    </source>
</evidence>
<protein>
    <submittedName>
        <fullName evidence="1">Uncharacterized protein</fullName>
    </submittedName>
</protein>
<name>A0A432P3W6_9HYPH</name>
<dbReference type="Proteomes" id="UP000278081">
    <property type="component" value="Unassembled WGS sequence"/>
</dbReference>
<sequence>MDAEITVTKIIKEAGGVAAIERACIDAGVAITRDAIYKWRHTGIPDRHWRVLIPLTAFGPEEFYRANCIARDIPYPETSEAAE</sequence>
<gene>
    <name evidence="1" type="ORF">EFR84_11340</name>
</gene>
<proteinExistence type="predicted"/>
<comment type="caution">
    <text evidence="1">The sequence shown here is derived from an EMBL/GenBank/DDBJ whole genome shotgun (WGS) entry which is preliminary data.</text>
</comment>
<dbReference type="AlphaFoldDB" id="A0A432P3W6"/>
<dbReference type="EMBL" id="RJTJ01000008">
    <property type="protein sequence ID" value="RUM06785.1"/>
    <property type="molecule type" value="Genomic_DNA"/>
</dbReference>
<organism evidence="1 2">
    <name type="scientific">Rhizobium chutanense</name>
    <dbReference type="NCBI Taxonomy" id="2035448"/>
    <lineage>
        <taxon>Bacteria</taxon>
        <taxon>Pseudomonadati</taxon>
        <taxon>Pseudomonadota</taxon>
        <taxon>Alphaproteobacteria</taxon>
        <taxon>Hyphomicrobiales</taxon>
        <taxon>Rhizobiaceae</taxon>
        <taxon>Rhizobium/Agrobacterium group</taxon>
        <taxon>Rhizobium</taxon>
    </lineage>
</organism>
<dbReference type="RefSeq" id="WP_085860844.1">
    <property type="nucleotide sequence ID" value="NZ_ML133755.1"/>
</dbReference>
<accession>A0A432P3W6</accession>